<keyword evidence="3" id="KW-1185">Reference proteome</keyword>
<sequence length="156" mass="17464">MTQRLVSVGDDYVVENQVGVAVFEVDGKALRLRETLKMTDLGAGDEYRIQERVARARETMTVEKNGERAATIHKAVVSPIRDRFSVSVPGMPTTLVVGNVLDYEYRMVRDGERIAEISKDWFRLRDSYGIEVAPETDAGVLIACTVALDMMVNPKR</sequence>
<protein>
    <recommendedName>
        <fullName evidence="4">LURP-one-related family protein</fullName>
    </recommendedName>
</protein>
<name>A0A0W1RA16_9EURY</name>
<evidence type="ECO:0000256" key="1">
    <source>
        <dbReference type="ARBA" id="ARBA00005437"/>
    </source>
</evidence>
<dbReference type="InterPro" id="IPR025659">
    <property type="entry name" value="Tubby-like_C"/>
</dbReference>
<dbReference type="EMBL" id="LOPU01000029">
    <property type="protein sequence ID" value="KTG09541.1"/>
    <property type="molecule type" value="Genomic_DNA"/>
</dbReference>
<gene>
    <name evidence="2" type="ORF">AUR64_13545</name>
</gene>
<evidence type="ECO:0008006" key="4">
    <source>
        <dbReference type="Google" id="ProtNLM"/>
    </source>
</evidence>
<organism evidence="2 3">
    <name type="scientific">Haloprofundus marisrubri</name>
    <dbReference type="NCBI Taxonomy" id="1514971"/>
    <lineage>
        <taxon>Archaea</taxon>
        <taxon>Methanobacteriati</taxon>
        <taxon>Methanobacteriota</taxon>
        <taxon>Stenosarchaea group</taxon>
        <taxon>Halobacteria</taxon>
        <taxon>Halobacteriales</taxon>
        <taxon>Haloferacaceae</taxon>
        <taxon>Haloprofundus</taxon>
    </lineage>
</organism>
<comment type="caution">
    <text evidence="2">The sequence shown here is derived from an EMBL/GenBank/DDBJ whole genome shotgun (WGS) entry which is preliminary data.</text>
</comment>
<proteinExistence type="inferred from homology"/>
<dbReference type="Gene3D" id="2.40.160.200">
    <property type="entry name" value="LURP1-related"/>
    <property type="match status" value="1"/>
</dbReference>
<dbReference type="InterPro" id="IPR038595">
    <property type="entry name" value="LOR_sf"/>
</dbReference>
<dbReference type="Proteomes" id="UP000054387">
    <property type="component" value="Unassembled WGS sequence"/>
</dbReference>
<comment type="similarity">
    <text evidence="1">Belongs to the LOR family.</text>
</comment>
<evidence type="ECO:0000313" key="3">
    <source>
        <dbReference type="Proteomes" id="UP000054387"/>
    </source>
</evidence>
<dbReference type="AlphaFoldDB" id="A0A0W1RA16"/>
<reference evidence="2 3" key="1">
    <citation type="submission" date="2015-12" db="EMBL/GenBank/DDBJ databases">
        <title>Haloprofundus marisrubri gen. nov., sp. nov., an extremely halophilic archaeon isolated from the Discovery deep brine-seawater interface in the Red Sea.</title>
        <authorList>
            <person name="Zhang G."/>
            <person name="Stingl U."/>
            <person name="Rashid M."/>
        </authorList>
    </citation>
    <scope>NUCLEOTIDE SEQUENCE [LARGE SCALE GENOMIC DNA]</scope>
    <source>
        <strain evidence="2 3">SB9</strain>
    </source>
</reference>
<dbReference type="OrthoDB" id="286759at2157"/>
<accession>A0A0W1RA16</accession>
<dbReference type="InterPro" id="IPR007612">
    <property type="entry name" value="LOR"/>
</dbReference>
<dbReference type="Pfam" id="PF04525">
    <property type="entry name" value="LOR"/>
    <property type="match status" value="1"/>
</dbReference>
<dbReference type="SUPFAM" id="SSF54518">
    <property type="entry name" value="Tubby C-terminal domain-like"/>
    <property type="match status" value="1"/>
</dbReference>
<evidence type="ECO:0000313" key="2">
    <source>
        <dbReference type="EMBL" id="KTG09541.1"/>
    </source>
</evidence>